<evidence type="ECO:0000259" key="5">
    <source>
        <dbReference type="PROSITE" id="PS50011"/>
    </source>
</evidence>
<gene>
    <name evidence="6" type="ORF">C1645_677077</name>
</gene>
<comment type="caution">
    <text evidence="6">The sequence shown here is derived from an EMBL/GenBank/DDBJ whole genome shotgun (WGS) entry which is preliminary data.</text>
</comment>
<keyword evidence="2" id="KW-0547">Nucleotide-binding</keyword>
<reference evidence="6 7" key="1">
    <citation type="submission" date="2018-06" db="EMBL/GenBank/DDBJ databases">
        <title>Comparative genomics reveals the genomic features of Rhizophagus irregularis, R. cerebriforme, R. diaphanum and Gigaspora rosea, and their symbiotic lifestyle signature.</title>
        <authorList>
            <person name="Morin E."/>
            <person name="San Clemente H."/>
            <person name="Chen E.C.H."/>
            <person name="De La Providencia I."/>
            <person name="Hainaut M."/>
            <person name="Kuo A."/>
            <person name="Kohler A."/>
            <person name="Murat C."/>
            <person name="Tang N."/>
            <person name="Roy S."/>
            <person name="Loubradou J."/>
            <person name="Henrissat B."/>
            <person name="Grigoriev I.V."/>
            <person name="Corradi N."/>
            <person name="Roux C."/>
            <person name="Martin F.M."/>
        </authorList>
    </citation>
    <scope>NUCLEOTIDE SEQUENCE [LARGE SCALE GENOMIC DNA]</scope>
    <source>
        <strain evidence="6 7">DAOM 227022</strain>
    </source>
</reference>
<dbReference type="SMART" id="SM00219">
    <property type="entry name" value="TyrKc"/>
    <property type="match status" value="1"/>
</dbReference>
<dbReference type="PROSITE" id="PS00109">
    <property type="entry name" value="PROTEIN_KINASE_TYR"/>
    <property type="match status" value="1"/>
</dbReference>
<organism evidence="6 7">
    <name type="scientific">Glomus cerebriforme</name>
    <dbReference type="NCBI Taxonomy" id="658196"/>
    <lineage>
        <taxon>Eukaryota</taxon>
        <taxon>Fungi</taxon>
        <taxon>Fungi incertae sedis</taxon>
        <taxon>Mucoromycota</taxon>
        <taxon>Glomeromycotina</taxon>
        <taxon>Glomeromycetes</taxon>
        <taxon>Glomerales</taxon>
        <taxon>Glomeraceae</taxon>
        <taxon>Glomus</taxon>
    </lineage>
</organism>
<dbReference type="Proteomes" id="UP000265703">
    <property type="component" value="Unassembled WGS sequence"/>
</dbReference>
<evidence type="ECO:0000256" key="4">
    <source>
        <dbReference type="ARBA" id="ARBA00022840"/>
    </source>
</evidence>
<accession>A0A397T3V3</accession>
<feature type="non-terminal residue" evidence="6">
    <location>
        <position position="143"/>
    </location>
</feature>
<protein>
    <submittedName>
        <fullName evidence="6">Kinase-like domain-containing protein</fullName>
    </submittedName>
</protein>
<evidence type="ECO:0000256" key="1">
    <source>
        <dbReference type="ARBA" id="ARBA00022679"/>
    </source>
</evidence>
<proteinExistence type="predicted"/>
<dbReference type="AlphaFoldDB" id="A0A397T3V3"/>
<dbReference type="PROSITE" id="PS50011">
    <property type="entry name" value="PROTEIN_KINASE_DOM"/>
    <property type="match status" value="1"/>
</dbReference>
<dbReference type="InterPro" id="IPR011009">
    <property type="entry name" value="Kinase-like_dom_sf"/>
</dbReference>
<dbReference type="SUPFAM" id="SSF56112">
    <property type="entry name" value="Protein kinase-like (PK-like)"/>
    <property type="match status" value="1"/>
</dbReference>
<feature type="non-terminal residue" evidence="6">
    <location>
        <position position="1"/>
    </location>
</feature>
<dbReference type="GO" id="GO:0004674">
    <property type="term" value="F:protein serine/threonine kinase activity"/>
    <property type="evidence" value="ECO:0007669"/>
    <property type="project" value="TreeGrafter"/>
</dbReference>
<evidence type="ECO:0000256" key="3">
    <source>
        <dbReference type="ARBA" id="ARBA00022777"/>
    </source>
</evidence>
<dbReference type="InterPro" id="IPR008266">
    <property type="entry name" value="Tyr_kinase_AS"/>
</dbReference>
<dbReference type="Pfam" id="PF07714">
    <property type="entry name" value="PK_Tyr_Ser-Thr"/>
    <property type="match status" value="1"/>
</dbReference>
<dbReference type="EMBL" id="QKYT01000203">
    <property type="protein sequence ID" value="RIA89831.1"/>
    <property type="molecule type" value="Genomic_DNA"/>
</dbReference>
<evidence type="ECO:0000313" key="6">
    <source>
        <dbReference type="EMBL" id="RIA89831.1"/>
    </source>
</evidence>
<keyword evidence="7" id="KW-1185">Reference proteome</keyword>
<evidence type="ECO:0000313" key="7">
    <source>
        <dbReference type="Proteomes" id="UP000265703"/>
    </source>
</evidence>
<dbReference type="PANTHER" id="PTHR44329:SF288">
    <property type="entry name" value="MITOGEN-ACTIVATED PROTEIN KINASE KINASE KINASE 20"/>
    <property type="match status" value="1"/>
</dbReference>
<keyword evidence="3 6" id="KW-0418">Kinase</keyword>
<sequence length="143" mass="16443">IHGNNLIHGDLSSRNIFLSDNSLDGCNCPSNHLGLNTFIGDFGLSRLENLSNYSENVYGNTRYLAPEVLNCNPYTKESDMYSFGMIMWEYTSSKKPFHHLPEEIHIMYAILDGKRPEITEDTPKCYAEFMKKCWDPDPKKRPS</sequence>
<dbReference type="PANTHER" id="PTHR44329">
    <property type="entry name" value="SERINE/THREONINE-PROTEIN KINASE TNNI3K-RELATED"/>
    <property type="match status" value="1"/>
</dbReference>
<feature type="domain" description="Protein kinase" evidence="5">
    <location>
        <begin position="1"/>
        <end position="143"/>
    </location>
</feature>
<dbReference type="InterPro" id="IPR051681">
    <property type="entry name" value="Ser/Thr_Kinases-Pseudokinases"/>
</dbReference>
<dbReference type="GO" id="GO:0005524">
    <property type="term" value="F:ATP binding"/>
    <property type="evidence" value="ECO:0007669"/>
    <property type="project" value="UniProtKB-KW"/>
</dbReference>
<dbReference type="InterPro" id="IPR000719">
    <property type="entry name" value="Prot_kinase_dom"/>
</dbReference>
<keyword evidence="1" id="KW-0808">Transferase</keyword>
<dbReference type="GO" id="GO:0004713">
    <property type="term" value="F:protein tyrosine kinase activity"/>
    <property type="evidence" value="ECO:0007669"/>
    <property type="project" value="InterPro"/>
</dbReference>
<dbReference type="OrthoDB" id="10261027at2759"/>
<dbReference type="InterPro" id="IPR001245">
    <property type="entry name" value="Ser-Thr/Tyr_kinase_cat_dom"/>
</dbReference>
<evidence type="ECO:0000256" key="2">
    <source>
        <dbReference type="ARBA" id="ARBA00022741"/>
    </source>
</evidence>
<name>A0A397T3V3_9GLOM</name>
<keyword evidence="4" id="KW-0067">ATP-binding</keyword>
<dbReference type="Gene3D" id="1.10.510.10">
    <property type="entry name" value="Transferase(Phosphotransferase) domain 1"/>
    <property type="match status" value="1"/>
</dbReference>
<dbReference type="InterPro" id="IPR020635">
    <property type="entry name" value="Tyr_kinase_cat_dom"/>
</dbReference>